<keyword evidence="2 4" id="KW-0808">Transferase</keyword>
<keyword evidence="5" id="KW-1185">Reference proteome</keyword>
<dbReference type="RefSeq" id="WP_241965065.1">
    <property type="nucleotide sequence ID" value="NZ_RCDB01000001.1"/>
</dbReference>
<dbReference type="SUPFAM" id="SSF53756">
    <property type="entry name" value="UDP-Glycosyltransferase/glycogen phosphorylase"/>
    <property type="match status" value="1"/>
</dbReference>
<comment type="caution">
    <text evidence="4">The sequence shown here is derived from an EMBL/GenBank/DDBJ whole genome shotgun (WGS) entry which is preliminary data.</text>
</comment>
<dbReference type="Proteomes" id="UP000273158">
    <property type="component" value="Unassembled WGS sequence"/>
</dbReference>
<accession>A0A498CDG0</accession>
<evidence type="ECO:0000256" key="2">
    <source>
        <dbReference type="ARBA" id="ARBA00022679"/>
    </source>
</evidence>
<organism evidence="4 5">
    <name type="scientific">Microbacterium telephonicum</name>
    <dbReference type="NCBI Taxonomy" id="1714841"/>
    <lineage>
        <taxon>Bacteria</taxon>
        <taxon>Bacillati</taxon>
        <taxon>Actinomycetota</taxon>
        <taxon>Actinomycetes</taxon>
        <taxon>Micrococcales</taxon>
        <taxon>Microbacteriaceae</taxon>
        <taxon>Microbacterium</taxon>
    </lineage>
</organism>
<dbReference type="Pfam" id="PF13439">
    <property type="entry name" value="Glyco_transf_4"/>
    <property type="match status" value="1"/>
</dbReference>
<feature type="domain" description="Glycosyltransferase subfamily 4-like N-terminal" evidence="3">
    <location>
        <begin position="51"/>
        <end position="154"/>
    </location>
</feature>
<proteinExistence type="predicted"/>
<name>A0A498CDG0_9MICO</name>
<dbReference type="EMBL" id="RCDB01000001">
    <property type="protein sequence ID" value="RLK52566.1"/>
    <property type="molecule type" value="Genomic_DNA"/>
</dbReference>
<evidence type="ECO:0000313" key="5">
    <source>
        <dbReference type="Proteomes" id="UP000273158"/>
    </source>
</evidence>
<evidence type="ECO:0000313" key="4">
    <source>
        <dbReference type="EMBL" id="RLK52566.1"/>
    </source>
</evidence>
<protein>
    <submittedName>
        <fullName evidence="4">Glycosyl transferase family 4</fullName>
    </submittedName>
</protein>
<evidence type="ECO:0000256" key="1">
    <source>
        <dbReference type="ARBA" id="ARBA00022676"/>
    </source>
</evidence>
<gene>
    <name evidence="4" type="ORF">C7474_0515</name>
</gene>
<dbReference type="AlphaFoldDB" id="A0A498CDG0"/>
<evidence type="ECO:0000259" key="3">
    <source>
        <dbReference type="Pfam" id="PF13439"/>
    </source>
</evidence>
<reference evidence="4 5" key="1">
    <citation type="journal article" date="2015" name="Stand. Genomic Sci.">
        <title>Genomic Encyclopedia of Bacterial and Archaeal Type Strains, Phase III: the genomes of soil and plant-associated and newly described type strains.</title>
        <authorList>
            <person name="Whitman W.B."/>
            <person name="Woyke T."/>
            <person name="Klenk H.P."/>
            <person name="Zhou Y."/>
            <person name="Lilburn T.G."/>
            <person name="Beck B.J."/>
            <person name="De Vos P."/>
            <person name="Vandamme P."/>
            <person name="Eisen J.A."/>
            <person name="Garrity G."/>
            <person name="Hugenholtz P."/>
            <person name="Kyrpides N.C."/>
        </authorList>
    </citation>
    <scope>NUCLEOTIDE SEQUENCE [LARGE SCALE GENOMIC DNA]</scope>
    <source>
        <strain evidence="4 5">S2T63</strain>
    </source>
</reference>
<dbReference type="InterPro" id="IPR028098">
    <property type="entry name" value="Glyco_trans_4-like_N"/>
</dbReference>
<dbReference type="GO" id="GO:0016757">
    <property type="term" value="F:glycosyltransferase activity"/>
    <property type="evidence" value="ECO:0007669"/>
    <property type="project" value="UniProtKB-KW"/>
</dbReference>
<keyword evidence="1" id="KW-0328">Glycosyltransferase</keyword>
<sequence length="375" mass="40548">MKTETDDAPRQPEPWSMRPVTVLSVPAAHPYSQRVGAHQDVRMLADPEVPGAAEGVWWPPAALDPEWIRAHADEVDVLHVHFGTESFAPGHVAACIAAAHAAGWRVVYTAHDLDHPQLADSAPYRRQLHELISGADEVITLTPGAADEIAEGWGRTALVLPHPSIVPADAALPPVPADARLRVGVHLKDLRPNVDGPGTVRTLRTAIAVLREEGTAVQAEVRLNRRVRDAAAARQVRELCADAEDITLIEEDRLDDVALHLAVSALDACVLPYRHGTHSGWLEMCWDLGVPVAAPRVGQYAQQHPDGTVAAFEPSDGADLARALRDLWARHGARPGSLARAEVVAERRRSRAVTDAAVAAAHAQVYRRLRDGATR</sequence>
<dbReference type="Gene3D" id="3.40.50.2000">
    <property type="entry name" value="Glycogen Phosphorylase B"/>
    <property type="match status" value="2"/>
</dbReference>